<dbReference type="STRING" id="1619044.UY92_C0009G0064"/>
<reference evidence="1 2" key="1">
    <citation type="journal article" date="2015" name="Nature">
        <title>rRNA introns, odd ribosomes, and small enigmatic genomes across a large radiation of phyla.</title>
        <authorList>
            <person name="Brown C.T."/>
            <person name="Hug L.A."/>
            <person name="Thomas B.C."/>
            <person name="Sharon I."/>
            <person name="Castelle C.J."/>
            <person name="Singh A."/>
            <person name="Wilkins M.J."/>
            <person name="Williams K.H."/>
            <person name="Banfield J.F."/>
        </authorList>
    </citation>
    <scope>NUCLEOTIDE SEQUENCE [LARGE SCALE GENOMIC DNA]</scope>
</reference>
<organism evidence="1 2">
    <name type="scientific">Candidatus Magasanikbacteria bacterium GW2011_GWA2_56_11</name>
    <dbReference type="NCBI Taxonomy" id="1619044"/>
    <lineage>
        <taxon>Bacteria</taxon>
        <taxon>Candidatus Magasanikiibacteriota</taxon>
    </lineage>
</organism>
<gene>
    <name evidence="1" type="ORF">UY92_C0009G0064</name>
</gene>
<comment type="caution">
    <text evidence="1">The sequence shown here is derived from an EMBL/GenBank/DDBJ whole genome shotgun (WGS) entry which is preliminary data.</text>
</comment>
<dbReference type="AlphaFoldDB" id="A0A0G1YGE3"/>
<sequence length="91" mass="10448">MYSSYTSTVREKTVQFVVGDGPLASAARLIRDRELTAQEKDVVLANYYNDIYHLFLNKLVEFHAMPSADKEAEEKLRSLLDELVKIKHLFG</sequence>
<evidence type="ECO:0000313" key="2">
    <source>
        <dbReference type="Proteomes" id="UP000033870"/>
    </source>
</evidence>
<protein>
    <submittedName>
        <fullName evidence="1">Uncharacterized protein</fullName>
    </submittedName>
</protein>
<evidence type="ECO:0000313" key="1">
    <source>
        <dbReference type="EMBL" id="KKW42260.1"/>
    </source>
</evidence>
<dbReference type="EMBL" id="LCRX01000009">
    <property type="protein sequence ID" value="KKW42260.1"/>
    <property type="molecule type" value="Genomic_DNA"/>
</dbReference>
<dbReference type="Proteomes" id="UP000033870">
    <property type="component" value="Unassembled WGS sequence"/>
</dbReference>
<accession>A0A0G1YGE3</accession>
<name>A0A0G1YGE3_9BACT</name>
<proteinExistence type="predicted"/>